<dbReference type="Pfam" id="PF00717">
    <property type="entry name" value="Peptidase_S24"/>
    <property type="match status" value="1"/>
</dbReference>
<dbReference type="InterPro" id="IPR010982">
    <property type="entry name" value="Lambda_DNA-bd_dom_sf"/>
</dbReference>
<dbReference type="InterPro" id="IPR001387">
    <property type="entry name" value="Cro/C1-type_HTH"/>
</dbReference>
<reference evidence="5" key="1">
    <citation type="journal article" date="2014" name="Genes Genet. Syst.">
        <title>Molecular characterization of the dextran-binding lectin B gene dblB of Streptococcus criceti in Streptococcus mutans strain GS-5 with mutations in both gbpC and spaP genes.</title>
        <authorList>
            <person name="Tamura H."/>
            <person name="Yamada A."/>
            <person name="Kato H."/>
        </authorList>
    </citation>
    <scope>NUCLEOTIDE SEQUENCE</scope>
    <source>
        <strain evidence="5">GS-5</strain>
    </source>
</reference>
<sequence length="297" mass="33651">MGRGKLTPQDLEAMKAISANLQRLLAESGMKQSHLATILNIPTSSLNEYVKGKSLPKIGNIQKIADYFGLQKSDIDPRFASKKDSSTLDKINHIAKQLEMKRQIKVLDFCYQQSKEQDETASLSASDETTEDKVADKSNHTQYQKVVDSFIAKELNDQTIIHWDNVIKAKDLYQTFGRQYENIQIYGEVSAGTGIWVGHEKQETIKYPIPIPEHDIALIVNGNSMEPLFYNGDVIFVKKTKAIHHGQIIVVIVNNEAYVKKLYRKNKEIRLISLNPDYDDIILKEDDTIEVIGTVIT</sequence>
<dbReference type="CDD" id="cd06529">
    <property type="entry name" value="S24_LexA-like"/>
    <property type="match status" value="1"/>
</dbReference>
<evidence type="ECO:0000256" key="1">
    <source>
        <dbReference type="ARBA" id="ARBA00023015"/>
    </source>
</evidence>
<dbReference type="InterPro" id="IPR015927">
    <property type="entry name" value="Peptidase_S24_S26A/B/C"/>
</dbReference>
<dbReference type="SUPFAM" id="SSF47413">
    <property type="entry name" value="lambda repressor-like DNA-binding domains"/>
    <property type="match status" value="1"/>
</dbReference>
<dbReference type="RefSeq" id="WP_002262721.1">
    <property type="nucleotide sequence ID" value="NZ_CP101984.1"/>
</dbReference>
<feature type="domain" description="HTH cro/C1-type" evidence="4">
    <location>
        <begin position="21"/>
        <end position="75"/>
    </location>
</feature>
<dbReference type="EMBL" id="AB742519">
    <property type="protein sequence ID" value="BAP63934.1"/>
    <property type="molecule type" value="Genomic_DNA"/>
</dbReference>
<evidence type="ECO:0000259" key="4">
    <source>
        <dbReference type="PROSITE" id="PS50943"/>
    </source>
</evidence>
<dbReference type="MEROPS" id="S24.005"/>
<keyword evidence="1" id="KW-0805">Transcription regulation</keyword>
<evidence type="ECO:0000256" key="2">
    <source>
        <dbReference type="ARBA" id="ARBA00023125"/>
    </source>
</evidence>
<keyword evidence="3" id="KW-0804">Transcription</keyword>
<dbReference type="Gene3D" id="1.10.260.40">
    <property type="entry name" value="lambda repressor-like DNA-binding domains"/>
    <property type="match status" value="1"/>
</dbReference>
<dbReference type="PROSITE" id="PS50943">
    <property type="entry name" value="HTH_CROC1"/>
    <property type="match status" value="1"/>
</dbReference>
<evidence type="ECO:0000256" key="3">
    <source>
        <dbReference type="ARBA" id="ARBA00023163"/>
    </source>
</evidence>
<dbReference type="Pfam" id="PF13443">
    <property type="entry name" value="HTH_26"/>
    <property type="match status" value="1"/>
</dbReference>
<dbReference type="CDD" id="cd00093">
    <property type="entry name" value="HTH_XRE"/>
    <property type="match status" value="1"/>
</dbReference>
<dbReference type="SUPFAM" id="SSF51306">
    <property type="entry name" value="LexA/Signal peptidase"/>
    <property type="match status" value="1"/>
</dbReference>
<dbReference type="InterPro" id="IPR036286">
    <property type="entry name" value="LexA/Signal_pep-like_sf"/>
</dbReference>
<dbReference type="PANTHER" id="PTHR40661">
    <property type="match status" value="1"/>
</dbReference>
<dbReference type="GO" id="GO:0003677">
    <property type="term" value="F:DNA binding"/>
    <property type="evidence" value="ECO:0007669"/>
    <property type="project" value="UniProtKB-KW"/>
</dbReference>
<organism evidence="5">
    <name type="scientific">Streptococcus mutans</name>
    <dbReference type="NCBI Taxonomy" id="1309"/>
    <lineage>
        <taxon>Bacteria</taxon>
        <taxon>Bacillati</taxon>
        <taxon>Bacillota</taxon>
        <taxon>Bacilli</taxon>
        <taxon>Lactobacillales</taxon>
        <taxon>Streptococcaceae</taxon>
        <taxon>Streptococcus</taxon>
    </lineage>
</organism>
<dbReference type="PANTHER" id="PTHR40661:SF1">
    <property type="entry name" value="HTH CRO_C1-TYPE DOMAIN-CONTAINING PROTEIN"/>
    <property type="match status" value="1"/>
</dbReference>
<dbReference type="Gene3D" id="2.10.109.10">
    <property type="entry name" value="Umud Fragment, subunit A"/>
    <property type="match status" value="1"/>
</dbReference>
<accession>A0A090B2L0</accession>
<dbReference type="InterPro" id="IPR039418">
    <property type="entry name" value="LexA-like"/>
</dbReference>
<dbReference type="SMART" id="SM00530">
    <property type="entry name" value="HTH_XRE"/>
    <property type="match status" value="1"/>
</dbReference>
<keyword evidence="2" id="KW-0238">DNA-binding</keyword>
<name>A0A090B2L0_STRMG</name>
<dbReference type="AlphaFoldDB" id="A0A090B2L0"/>
<evidence type="ECO:0000313" key="5">
    <source>
        <dbReference type="EMBL" id="BAP63934.1"/>
    </source>
</evidence>
<proteinExistence type="predicted"/>
<protein>
    <submittedName>
        <fullName evidence="5">Putative transcriptional regulator</fullName>
    </submittedName>
</protein>